<dbReference type="CDD" id="cd01071">
    <property type="entry name" value="PBP2_PhnD_like"/>
    <property type="match status" value="1"/>
</dbReference>
<dbReference type="AlphaFoldDB" id="A0A1E3AJQ2"/>
<reference evidence="4 5" key="1">
    <citation type="submission" date="2016-07" db="EMBL/GenBank/DDBJ databases">
        <title>Characterization of isolates of Eisenbergiella tayi derived from blood cultures, using whole genome sequencing.</title>
        <authorList>
            <person name="Burdz T."/>
            <person name="Wiebe D."/>
            <person name="Huynh C."/>
            <person name="Bernard K."/>
        </authorList>
    </citation>
    <scope>NUCLEOTIDE SEQUENCE [LARGE SCALE GENOMIC DNA]</scope>
    <source>
        <strain evidence="4 5">NML 110608</strain>
    </source>
</reference>
<proteinExistence type="inferred from homology"/>
<dbReference type="Proteomes" id="UP000094067">
    <property type="component" value="Unassembled WGS sequence"/>
</dbReference>
<dbReference type="PANTHER" id="PTHR35841">
    <property type="entry name" value="PHOSPHONATES-BINDING PERIPLASMIC PROTEIN"/>
    <property type="match status" value="1"/>
</dbReference>
<gene>
    <name evidence="4" type="primary">phnD</name>
    <name evidence="4" type="ORF">BEI61_00035</name>
</gene>
<dbReference type="GO" id="GO:0043190">
    <property type="term" value="C:ATP-binding cassette (ABC) transporter complex"/>
    <property type="evidence" value="ECO:0007669"/>
    <property type="project" value="InterPro"/>
</dbReference>
<protein>
    <submittedName>
        <fullName evidence="4">Phosphate-import protein PhnD</fullName>
    </submittedName>
</protein>
<accession>A0A1E3AJQ2</accession>
<dbReference type="PANTHER" id="PTHR35841:SF1">
    <property type="entry name" value="PHOSPHONATES-BINDING PERIPLASMIC PROTEIN"/>
    <property type="match status" value="1"/>
</dbReference>
<dbReference type="EMBL" id="MCGH01000001">
    <property type="protein sequence ID" value="ODM08406.1"/>
    <property type="molecule type" value="Genomic_DNA"/>
</dbReference>
<evidence type="ECO:0000256" key="3">
    <source>
        <dbReference type="SAM" id="MobiDB-lite"/>
    </source>
</evidence>
<sequence length="354" mass="38752">MENSWLLEMVQWKEQKEMRRKNNKVCAAALTMIIGIMAVLPGCGPTVRAENGSAPDAAQEVNTAQEGNGAQDGSTAQEGTDLQAEDWPEEITVVQMPNENNPNVGQKHEEFSRAMEEALGIKVKEMEGTEYSVGIEGMASGNIDVMLVSPMSYYQAKERANAQLLVSTPMASEYYTAFITQADNEEINSLEDLKGKTFAFVDQASSSGYMYPKAKLVNELSLDPDLLENSGYFFDTVAFAGQHPSVATGVAMGDYDAGAVAASVIDQMVQAGALEDGKLKVIDRTDTIPNPAYVVRGDLPESLKAKLKEFFLNYSDASYFEEVHGEPSIRFIDVSEEDYKVVYDTLEALHIEGE</sequence>
<dbReference type="SUPFAM" id="SSF53850">
    <property type="entry name" value="Periplasmic binding protein-like II"/>
    <property type="match status" value="1"/>
</dbReference>
<dbReference type="InterPro" id="IPR005770">
    <property type="entry name" value="PhnD"/>
</dbReference>
<comment type="similarity">
    <text evidence="1">Belongs to the phosphate/phosphite/phosphonate binding protein family.</text>
</comment>
<dbReference type="GO" id="GO:0055085">
    <property type="term" value="P:transmembrane transport"/>
    <property type="evidence" value="ECO:0007669"/>
    <property type="project" value="InterPro"/>
</dbReference>
<feature type="compositionally biased region" description="Polar residues" evidence="3">
    <location>
        <begin position="60"/>
        <end position="80"/>
    </location>
</feature>
<evidence type="ECO:0000313" key="4">
    <source>
        <dbReference type="EMBL" id="ODM08406.1"/>
    </source>
</evidence>
<evidence type="ECO:0000313" key="5">
    <source>
        <dbReference type="Proteomes" id="UP000094067"/>
    </source>
</evidence>
<name>A0A1E3AJQ2_9FIRM</name>
<keyword evidence="2" id="KW-0732">Signal</keyword>
<dbReference type="NCBIfam" id="TIGR01098">
    <property type="entry name" value="3A0109s03R"/>
    <property type="match status" value="1"/>
</dbReference>
<comment type="caution">
    <text evidence="4">The sequence shown here is derived from an EMBL/GenBank/DDBJ whole genome shotgun (WGS) entry which is preliminary data.</text>
</comment>
<dbReference type="RefSeq" id="WP_242879701.1">
    <property type="nucleotide sequence ID" value="NZ_MCGH01000001.1"/>
</dbReference>
<evidence type="ECO:0000256" key="1">
    <source>
        <dbReference type="ARBA" id="ARBA00007162"/>
    </source>
</evidence>
<dbReference type="PATRIC" id="fig|1432052.4.peg.34"/>
<feature type="region of interest" description="Disordered" evidence="3">
    <location>
        <begin position="50"/>
        <end position="81"/>
    </location>
</feature>
<evidence type="ECO:0000256" key="2">
    <source>
        <dbReference type="ARBA" id="ARBA00022729"/>
    </source>
</evidence>
<dbReference type="Pfam" id="PF12974">
    <property type="entry name" value="Phosphonate-bd"/>
    <property type="match status" value="1"/>
</dbReference>
<dbReference type="Gene3D" id="3.40.190.10">
    <property type="entry name" value="Periplasmic binding protein-like II"/>
    <property type="match status" value="2"/>
</dbReference>
<organism evidence="4 5">
    <name type="scientific">Eisenbergiella tayi</name>
    <dbReference type="NCBI Taxonomy" id="1432052"/>
    <lineage>
        <taxon>Bacteria</taxon>
        <taxon>Bacillati</taxon>
        <taxon>Bacillota</taxon>
        <taxon>Clostridia</taxon>
        <taxon>Lachnospirales</taxon>
        <taxon>Lachnospiraceae</taxon>
        <taxon>Eisenbergiella</taxon>
    </lineage>
</organism>